<evidence type="ECO:0000313" key="1">
    <source>
        <dbReference type="EMBL" id="MBO2006847.1"/>
    </source>
</evidence>
<proteinExistence type="predicted"/>
<sequence length="74" mass="7986">MALNPLFIGAARKITTNTTHVWVGNDRAEIEPDIQLSITQAIQIARAKAASLCIVTMPRRSGAIHSMAVKQGCK</sequence>
<name>A0A939NRG1_SERMA</name>
<accession>A0A939NRG1</accession>
<gene>
    <name evidence="1" type="ORF">J4732_10450</name>
</gene>
<organism evidence="1">
    <name type="scientific">Serratia marcescens</name>
    <dbReference type="NCBI Taxonomy" id="615"/>
    <lineage>
        <taxon>Bacteria</taxon>
        <taxon>Pseudomonadati</taxon>
        <taxon>Pseudomonadota</taxon>
        <taxon>Gammaproteobacteria</taxon>
        <taxon>Enterobacterales</taxon>
        <taxon>Yersiniaceae</taxon>
        <taxon>Serratia</taxon>
    </lineage>
</organism>
<protein>
    <submittedName>
        <fullName evidence="1">Uncharacterized protein</fullName>
    </submittedName>
</protein>
<dbReference type="EMBL" id="JAGETR010000060">
    <property type="protein sequence ID" value="MBO2006847.1"/>
    <property type="molecule type" value="Genomic_DNA"/>
</dbReference>
<reference evidence="1" key="1">
    <citation type="submission" date="2021-03" db="EMBL/GenBank/DDBJ databases">
        <title>Molecular epidemiology and mechanisms of colistin and carbapenem resistance in Enterobacteriaceae from clinical isolates, the environment and porcine samples in Pretoria, South Africa.</title>
        <authorList>
            <person name="Bogoshi D."/>
            <person name="Mbelle N.M."/>
            <person name="Naidoo V."/>
            <person name="Osei Sekyere J."/>
        </authorList>
    </citation>
    <scope>NUCLEOTIDE SEQUENCE</scope>
    <source>
        <strain evidence="1">C080</strain>
    </source>
</reference>
<comment type="caution">
    <text evidence="1">The sequence shown here is derived from an EMBL/GenBank/DDBJ whole genome shotgun (WGS) entry which is preliminary data.</text>
</comment>
<dbReference type="AlphaFoldDB" id="A0A939NRG1"/>